<dbReference type="Pfam" id="PF13977">
    <property type="entry name" value="TetR_C_6"/>
    <property type="match status" value="1"/>
</dbReference>
<keyword evidence="3 5" id="KW-0238">DNA-binding</keyword>
<dbReference type="AlphaFoldDB" id="A0AAP9XU49"/>
<evidence type="ECO:0000256" key="3">
    <source>
        <dbReference type="ARBA" id="ARBA00023125"/>
    </source>
</evidence>
<dbReference type="InterPro" id="IPR036271">
    <property type="entry name" value="Tet_transcr_reg_TetR-rel_C_sf"/>
</dbReference>
<dbReference type="InterPro" id="IPR001647">
    <property type="entry name" value="HTH_TetR"/>
</dbReference>
<protein>
    <submittedName>
        <fullName evidence="7">TetR/AcrR family transcriptional regulator</fullName>
    </submittedName>
</protein>
<proteinExistence type="predicted"/>
<dbReference type="GO" id="GO:0003677">
    <property type="term" value="F:DNA binding"/>
    <property type="evidence" value="ECO:0007669"/>
    <property type="project" value="UniProtKB-UniRule"/>
</dbReference>
<dbReference type="RefSeq" id="WP_195711430.1">
    <property type="nucleotide sequence ID" value="NZ_CP062916.1"/>
</dbReference>
<dbReference type="EMBL" id="CP062916">
    <property type="protein sequence ID" value="QPF11189.1"/>
    <property type="molecule type" value="Genomic_DNA"/>
</dbReference>
<organism evidence="7 8">
    <name type="scientific">Raoultella terrigena</name>
    <name type="common">Klebsiella terrigena</name>
    <dbReference type="NCBI Taxonomy" id="577"/>
    <lineage>
        <taxon>Bacteria</taxon>
        <taxon>Pseudomonadati</taxon>
        <taxon>Pseudomonadota</taxon>
        <taxon>Gammaproteobacteria</taxon>
        <taxon>Enterobacterales</taxon>
        <taxon>Enterobacteriaceae</taxon>
        <taxon>Klebsiella/Raoultella group</taxon>
        <taxon>Raoultella</taxon>
    </lineage>
</organism>
<dbReference type="InterPro" id="IPR039538">
    <property type="entry name" value="BetI_C"/>
</dbReference>
<keyword evidence="2" id="KW-0805">Transcription regulation</keyword>
<reference evidence="7 8" key="1">
    <citation type="submission" date="2020-10" db="EMBL/GenBank/DDBJ databases">
        <title>Resistance determinants and their genetic context in bacteria from a longitudinal study of pigs reared under conventional and antibiotic-free husbandry practices.</title>
        <authorList>
            <person name="Poulin-Laprade D."/>
            <person name="Brouard J.-S."/>
            <person name="Gagnon N."/>
            <person name="Turcotte A."/>
            <person name="Langlois A."/>
            <person name="Matte J.J."/>
            <person name="Carrillo C.D."/>
            <person name="Zaheer R."/>
            <person name="McAllister T."/>
            <person name="Topp E."/>
            <person name="Talbot G."/>
        </authorList>
    </citation>
    <scope>NUCLEOTIDE SEQUENCE [LARGE SCALE GENOMIC DNA]</scope>
    <source>
        <strain evidence="7 8">Res13-Abat-PEB01-P1-04-A</strain>
    </source>
</reference>
<evidence type="ECO:0000256" key="2">
    <source>
        <dbReference type="ARBA" id="ARBA00023015"/>
    </source>
</evidence>
<evidence type="ECO:0000256" key="4">
    <source>
        <dbReference type="ARBA" id="ARBA00023163"/>
    </source>
</evidence>
<evidence type="ECO:0000313" key="7">
    <source>
        <dbReference type="EMBL" id="QPF11189.1"/>
    </source>
</evidence>
<dbReference type="SUPFAM" id="SSF46689">
    <property type="entry name" value="Homeodomain-like"/>
    <property type="match status" value="1"/>
</dbReference>
<feature type="DNA-binding region" description="H-T-H motif" evidence="5">
    <location>
        <begin position="27"/>
        <end position="46"/>
    </location>
</feature>
<feature type="domain" description="HTH tetR-type" evidence="6">
    <location>
        <begin position="4"/>
        <end position="64"/>
    </location>
</feature>
<dbReference type="PROSITE" id="PS50977">
    <property type="entry name" value="HTH_TETR_2"/>
    <property type="match status" value="1"/>
</dbReference>
<dbReference type="PANTHER" id="PTHR47506">
    <property type="entry name" value="TRANSCRIPTIONAL REGULATORY PROTEIN"/>
    <property type="match status" value="1"/>
</dbReference>
<dbReference type="InterPro" id="IPR009057">
    <property type="entry name" value="Homeodomain-like_sf"/>
</dbReference>
<dbReference type="PANTHER" id="PTHR47506:SF6">
    <property type="entry name" value="HTH-TYPE TRANSCRIPTIONAL REPRESSOR NEMR"/>
    <property type="match status" value="1"/>
</dbReference>
<dbReference type="SUPFAM" id="SSF48498">
    <property type="entry name" value="Tetracyclin repressor-like, C-terminal domain"/>
    <property type="match status" value="1"/>
</dbReference>
<gene>
    <name evidence="7" type="ORF">IMO34_12890</name>
</gene>
<evidence type="ECO:0000256" key="1">
    <source>
        <dbReference type="ARBA" id="ARBA00022491"/>
    </source>
</evidence>
<name>A0AAP9XU49_RAOTE</name>
<keyword evidence="4" id="KW-0804">Transcription</keyword>
<evidence type="ECO:0000313" key="8">
    <source>
        <dbReference type="Proteomes" id="UP000594500"/>
    </source>
</evidence>
<sequence length="198" mass="22687">MKTANFSELIKIAALQLFREKGLSNVSTRDLTQKLNISRSHIYHYYSDWETLKKAAIKYMFDNDIQECHDFLSTSGNMSASDRVRLYIRTLLPDAPSAHWLLYLELWPLAARDADYASLVHNQSLQWITILEDIISFGLKEGEFLSKNASVSARQINALIDGYSSLLILDYSENKRSAFLDEISELVFKILKNHSSVC</sequence>
<keyword evidence="1" id="KW-0678">Repressor</keyword>
<dbReference type="Pfam" id="PF00440">
    <property type="entry name" value="TetR_N"/>
    <property type="match status" value="1"/>
</dbReference>
<dbReference type="Proteomes" id="UP000594500">
    <property type="component" value="Chromosome"/>
</dbReference>
<evidence type="ECO:0000256" key="5">
    <source>
        <dbReference type="PROSITE-ProRule" id="PRU00335"/>
    </source>
</evidence>
<dbReference type="Gene3D" id="1.10.357.10">
    <property type="entry name" value="Tetracycline Repressor, domain 2"/>
    <property type="match status" value="1"/>
</dbReference>
<accession>A0AAP9XU49</accession>
<evidence type="ECO:0000259" key="6">
    <source>
        <dbReference type="PROSITE" id="PS50977"/>
    </source>
</evidence>